<dbReference type="Proteomes" id="UP001589733">
    <property type="component" value="Unassembled WGS sequence"/>
</dbReference>
<accession>A0ABV6AW45</accession>
<proteinExistence type="predicted"/>
<feature type="region of interest" description="Disordered" evidence="1">
    <location>
        <begin position="83"/>
        <end position="109"/>
    </location>
</feature>
<organism evidence="2 3">
    <name type="scientific">Deinococcus oregonensis</name>
    <dbReference type="NCBI Taxonomy" id="1805970"/>
    <lineage>
        <taxon>Bacteria</taxon>
        <taxon>Thermotogati</taxon>
        <taxon>Deinococcota</taxon>
        <taxon>Deinococci</taxon>
        <taxon>Deinococcales</taxon>
        <taxon>Deinococcaceae</taxon>
        <taxon>Deinococcus</taxon>
    </lineage>
</organism>
<gene>
    <name evidence="2" type="ORF">ACFFLM_07060</name>
</gene>
<protein>
    <submittedName>
        <fullName evidence="2">Uncharacterized protein</fullName>
    </submittedName>
</protein>
<dbReference type="RefSeq" id="WP_380007274.1">
    <property type="nucleotide sequence ID" value="NZ_JBHLYR010000022.1"/>
</dbReference>
<sequence length="109" mass="12464">MAHPQRVREQRVNIPDAIRVAFAEGEERHALTLLLRERDQYPAGSRAWAELERLSGLVMIHLLREVEGTFALERADTLLDALPDGTPPVRREDRPTLAWLDLSDEREGD</sequence>
<evidence type="ECO:0000313" key="2">
    <source>
        <dbReference type="EMBL" id="MFB9991724.1"/>
    </source>
</evidence>
<dbReference type="EMBL" id="JBHLYR010000022">
    <property type="protein sequence ID" value="MFB9991724.1"/>
    <property type="molecule type" value="Genomic_DNA"/>
</dbReference>
<reference evidence="2 3" key="1">
    <citation type="submission" date="2024-09" db="EMBL/GenBank/DDBJ databases">
        <authorList>
            <person name="Sun Q."/>
            <person name="Mori K."/>
        </authorList>
    </citation>
    <scope>NUCLEOTIDE SEQUENCE [LARGE SCALE GENOMIC DNA]</scope>
    <source>
        <strain evidence="2 3">JCM 13503</strain>
    </source>
</reference>
<name>A0ABV6AW45_9DEIO</name>
<evidence type="ECO:0000313" key="3">
    <source>
        <dbReference type="Proteomes" id="UP001589733"/>
    </source>
</evidence>
<keyword evidence="3" id="KW-1185">Reference proteome</keyword>
<evidence type="ECO:0000256" key="1">
    <source>
        <dbReference type="SAM" id="MobiDB-lite"/>
    </source>
</evidence>
<comment type="caution">
    <text evidence="2">The sequence shown here is derived from an EMBL/GenBank/DDBJ whole genome shotgun (WGS) entry which is preliminary data.</text>
</comment>